<evidence type="ECO:0000313" key="7">
    <source>
        <dbReference type="EMBL" id="MFM9413151.1"/>
    </source>
</evidence>
<keyword evidence="3 4" id="KW-0288">FMN</keyword>
<dbReference type="PANTHER" id="PTHR14359:SF6">
    <property type="entry name" value="PHOSPHOPANTOTHENOYLCYSTEINE DECARBOXYLASE"/>
    <property type="match status" value="1"/>
</dbReference>
<dbReference type="SUPFAM" id="SSF52507">
    <property type="entry name" value="Homo-oligomeric flavin-containing Cys decarboxylases, HFCD"/>
    <property type="match status" value="1"/>
</dbReference>
<dbReference type="InterPro" id="IPR036551">
    <property type="entry name" value="Flavin_trans-like"/>
</dbReference>
<keyword evidence="3 4" id="KW-0436">Ligase</keyword>
<feature type="binding site" evidence="3">
    <location>
        <position position="336"/>
    </location>
    <ligand>
        <name>CTP</name>
        <dbReference type="ChEBI" id="CHEBI:37563"/>
    </ligand>
</feature>
<keyword evidence="3" id="KW-0460">Magnesium</keyword>
<keyword evidence="2 3" id="KW-0456">Lyase</keyword>
<dbReference type="Gene3D" id="3.40.50.1950">
    <property type="entry name" value="Flavin prenyltransferase-like"/>
    <property type="match status" value="1"/>
</dbReference>
<dbReference type="Pfam" id="PF02441">
    <property type="entry name" value="Flavoprotein"/>
    <property type="match status" value="1"/>
</dbReference>
<keyword evidence="1 3" id="KW-0210">Decarboxylase</keyword>
<comment type="caution">
    <text evidence="3">Lacks conserved residue(s) required for the propagation of feature annotation.</text>
</comment>
<proteinExistence type="inferred from homology"/>
<comment type="pathway">
    <text evidence="3 4">Cofactor biosynthesis; coenzyme A biosynthesis; CoA from (R)-pantothenate: step 3/5.</text>
</comment>
<dbReference type="EC" id="4.1.1.36" evidence="3"/>
<gene>
    <name evidence="3 7" type="primary">coaBC</name>
    <name evidence="7" type="ORF">ACKQTC_02050</name>
</gene>
<accession>A0ABW9GWY2</accession>
<feature type="binding site" evidence="3">
    <location>
        <position position="318"/>
    </location>
    <ligand>
        <name>CTP</name>
        <dbReference type="ChEBI" id="CHEBI:37563"/>
    </ligand>
</feature>
<evidence type="ECO:0000313" key="8">
    <source>
        <dbReference type="Proteomes" id="UP001631949"/>
    </source>
</evidence>
<comment type="function">
    <text evidence="4">Catalyzes two steps in the biosynthesis of coenzyme A. In the first step cysteine is conjugated to 4'-phosphopantothenate to form 4-phosphopantothenoylcysteine, in the latter compound is decarboxylated to form 4'-phosphopantotheine.</text>
</comment>
<dbReference type="Pfam" id="PF04127">
    <property type="entry name" value="DFP"/>
    <property type="match status" value="1"/>
</dbReference>
<comment type="function">
    <text evidence="3">Catalyzes two sequential steps in the biosynthesis of coenzyme A. In the first step cysteine is conjugated to 4'-phosphopantothenate to form 4-phosphopantothenoylcysteine. In the second step the latter compound is decarboxylated to form 4'-phosphopantotheine.</text>
</comment>
<evidence type="ECO:0000256" key="3">
    <source>
        <dbReference type="HAMAP-Rule" id="MF_02225"/>
    </source>
</evidence>
<feature type="active site" description="Proton donor" evidence="3">
    <location>
        <position position="153"/>
    </location>
</feature>
<comment type="cofactor">
    <cofactor evidence="3">
        <name>FMN</name>
        <dbReference type="ChEBI" id="CHEBI:58210"/>
    </cofactor>
    <text evidence="3">Binds 1 FMN per subunit.</text>
</comment>
<dbReference type="GO" id="GO:0004633">
    <property type="term" value="F:phosphopantothenoylcysteine decarboxylase activity"/>
    <property type="evidence" value="ECO:0007669"/>
    <property type="project" value="UniProtKB-EC"/>
</dbReference>
<comment type="catalytic activity">
    <reaction evidence="3 4">
        <text>(R)-4'-phosphopantothenate + L-cysteine + CTP = N-[(R)-4-phosphopantothenoyl]-L-cysteine + CMP + diphosphate + H(+)</text>
        <dbReference type="Rhea" id="RHEA:19397"/>
        <dbReference type="ChEBI" id="CHEBI:10986"/>
        <dbReference type="ChEBI" id="CHEBI:15378"/>
        <dbReference type="ChEBI" id="CHEBI:33019"/>
        <dbReference type="ChEBI" id="CHEBI:35235"/>
        <dbReference type="ChEBI" id="CHEBI:37563"/>
        <dbReference type="ChEBI" id="CHEBI:59458"/>
        <dbReference type="ChEBI" id="CHEBI:60377"/>
        <dbReference type="EC" id="6.3.2.5"/>
    </reaction>
</comment>
<feature type="binding site" evidence="3">
    <location>
        <position position="273"/>
    </location>
    <ligand>
        <name>CTP</name>
        <dbReference type="ChEBI" id="CHEBI:37563"/>
    </ligand>
</feature>
<feature type="binding site" evidence="3">
    <location>
        <position position="283"/>
    </location>
    <ligand>
        <name>CTP</name>
        <dbReference type="ChEBI" id="CHEBI:37563"/>
    </ligand>
</feature>
<dbReference type="Proteomes" id="UP001631949">
    <property type="component" value="Unassembled WGS sequence"/>
</dbReference>
<dbReference type="Gene3D" id="3.40.50.10300">
    <property type="entry name" value="CoaB-like"/>
    <property type="match status" value="1"/>
</dbReference>
<comment type="cofactor">
    <cofactor evidence="3">
        <name>Mg(2+)</name>
        <dbReference type="ChEBI" id="CHEBI:18420"/>
    </cofactor>
</comment>
<reference evidence="7 8" key="1">
    <citation type="journal article" date="2016" name="Int. J. Syst. Evol. Microbiol.">
        <title>Peptococcus simiae sp. nov., isolated from rhesus macaque faeces and emended description of the genus Peptococcus.</title>
        <authorList>
            <person name="Shkoporov A.N."/>
            <person name="Efimov B.A."/>
            <person name="Kondova I."/>
            <person name="Ouwerling B."/>
            <person name="Chaplin A.V."/>
            <person name="Shcherbakova V.A."/>
            <person name="Langermans J.A.M."/>
        </authorList>
    </citation>
    <scope>NUCLEOTIDE SEQUENCE [LARGE SCALE GENOMIC DNA]</scope>
    <source>
        <strain evidence="7 8">M108</strain>
    </source>
</reference>
<dbReference type="InterPro" id="IPR007085">
    <property type="entry name" value="DNA/pantothenate-metab_flavo_C"/>
</dbReference>
<dbReference type="InterPro" id="IPR005252">
    <property type="entry name" value="CoaBC"/>
</dbReference>
<evidence type="ECO:0000259" key="5">
    <source>
        <dbReference type="Pfam" id="PF02441"/>
    </source>
</evidence>
<keyword evidence="3" id="KW-0511">Multifunctional enzyme</keyword>
<comment type="catalytic activity">
    <reaction evidence="3 4">
        <text>N-[(R)-4-phosphopantothenoyl]-L-cysteine + H(+) = (R)-4'-phosphopantetheine + CO2</text>
        <dbReference type="Rhea" id="RHEA:16793"/>
        <dbReference type="ChEBI" id="CHEBI:15378"/>
        <dbReference type="ChEBI" id="CHEBI:16526"/>
        <dbReference type="ChEBI" id="CHEBI:59458"/>
        <dbReference type="ChEBI" id="CHEBI:61723"/>
        <dbReference type="EC" id="4.1.1.36"/>
    </reaction>
</comment>
<keyword evidence="8" id="KW-1185">Reference proteome</keyword>
<evidence type="ECO:0000256" key="4">
    <source>
        <dbReference type="RuleBase" id="RU364078"/>
    </source>
</evidence>
<name>A0ABW9GWY2_9FIRM</name>
<keyword evidence="3" id="KW-0479">Metal-binding</keyword>
<evidence type="ECO:0000256" key="2">
    <source>
        <dbReference type="ARBA" id="ARBA00023239"/>
    </source>
</evidence>
<dbReference type="GO" id="GO:0004632">
    <property type="term" value="F:phosphopantothenate--cysteine ligase activity"/>
    <property type="evidence" value="ECO:0007669"/>
    <property type="project" value="UniProtKB-EC"/>
</dbReference>
<comment type="similarity">
    <text evidence="3 4">In the N-terminal section; belongs to the HFCD (homo-oligomeric flavin containing Cys decarboxylase) superfamily.</text>
</comment>
<keyword evidence="3 4" id="KW-0285">Flavoprotein</keyword>
<dbReference type="EMBL" id="JBJUVG010000002">
    <property type="protein sequence ID" value="MFM9413151.1"/>
    <property type="molecule type" value="Genomic_DNA"/>
</dbReference>
<dbReference type="RefSeq" id="WP_408976769.1">
    <property type="nucleotide sequence ID" value="NZ_JBJUVG010000002.1"/>
</dbReference>
<feature type="domain" description="DNA/pantothenate metabolism flavoprotein C-terminal" evidence="6">
    <location>
        <begin position="180"/>
        <end position="390"/>
    </location>
</feature>
<comment type="caution">
    <text evidence="7">The sequence shown here is derived from an EMBL/GenBank/DDBJ whole genome shotgun (WGS) entry which is preliminary data.</text>
</comment>
<feature type="region of interest" description="Phosphopantothenate--cysteine ligase" evidence="3">
    <location>
        <begin position="185"/>
        <end position="398"/>
    </location>
</feature>
<dbReference type="NCBIfam" id="TIGR00521">
    <property type="entry name" value="coaBC_dfp"/>
    <property type="match status" value="1"/>
</dbReference>
<dbReference type="InterPro" id="IPR003382">
    <property type="entry name" value="Flavoprotein"/>
</dbReference>
<dbReference type="InterPro" id="IPR035929">
    <property type="entry name" value="CoaB-like_sf"/>
</dbReference>
<dbReference type="EC" id="6.3.2.5" evidence="3"/>
<evidence type="ECO:0000259" key="6">
    <source>
        <dbReference type="Pfam" id="PF04127"/>
    </source>
</evidence>
<feature type="domain" description="Flavoprotein" evidence="5">
    <location>
        <begin position="1"/>
        <end position="172"/>
    </location>
</feature>
<comment type="similarity">
    <text evidence="3 4">In the C-terminal section; belongs to the PPC synthetase family.</text>
</comment>
<comment type="pathway">
    <text evidence="3 4">Cofactor biosynthesis; coenzyme A biosynthesis; CoA from (R)-pantothenate: step 2/5.</text>
</comment>
<dbReference type="SUPFAM" id="SSF102645">
    <property type="entry name" value="CoaB-like"/>
    <property type="match status" value="1"/>
</dbReference>
<sequence>MNVILAVSGGIAAYKTLPLTSALTKVGCDVQVVLTKHAREMVMPLPYETLTSRKVILDMFEPQAEDVLAHINLARWADVVVVAPATANIIAKMAHGIADDFLSTLLLAYGGPLLVAPAMNDQMYLHPATQANIETIAQRGAEILAPVEGQLACHTVGVGKMMEPEDILKAILATAMPKTMTGKRILVSAGPTQEQVDPVRYLTNHSSGKMGYAIAQAAKNAGADVILVSGPVHLDPPPGIKTIPIISTRDLEKAITEAFETCDALIMAAAPSDYRPAVYLDNKMKKGEEDLSLALTRNPDILSAVKEIKKPHQVLVGFAAESQNVEGYAQDKLKRKGLDMIIANDITAANAGFGHDVNTVTVIDRAGQVDHWPTMSKDRLAAQIIERVDKLLNEKKSL</sequence>
<feature type="binding site" evidence="3">
    <location>
        <begin position="299"/>
        <end position="302"/>
    </location>
    <ligand>
        <name>CTP</name>
        <dbReference type="ChEBI" id="CHEBI:37563"/>
    </ligand>
</feature>
<organism evidence="7 8">
    <name type="scientific">Peptococcus simiae</name>
    <dbReference type="NCBI Taxonomy" id="1643805"/>
    <lineage>
        <taxon>Bacteria</taxon>
        <taxon>Bacillati</taxon>
        <taxon>Bacillota</taxon>
        <taxon>Clostridia</taxon>
        <taxon>Eubacteriales</taxon>
        <taxon>Peptococcaceae</taxon>
        <taxon>Peptococcus</taxon>
    </lineage>
</organism>
<protein>
    <recommendedName>
        <fullName evidence="3">Coenzyme A biosynthesis bifunctional protein CoaBC</fullName>
    </recommendedName>
    <alternativeName>
        <fullName evidence="3">DNA/pantothenate metabolism flavoprotein</fullName>
    </alternativeName>
    <alternativeName>
        <fullName evidence="3">Phosphopantothenoylcysteine synthetase/decarboxylase</fullName>
        <shortName evidence="3">PPCS-PPCDC</shortName>
    </alternativeName>
    <domain>
        <recommendedName>
            <fullName evidence="3">Phosphopantothenoylcysteine decarboxylase</fullName>
            <shortName evidence="3">PPC decarboxylase</shortName>
            <shortName evidence="3">PPC-DC</shortName>
            <ecNumber evidence="3">4.1.1.36</ecNumber>
        </recommendedName>
        <alternativeName>
            <fullName evidence="3">CoaC</fullName>
        </alternativeName>
    </domain>
    <domain>
        <recommendedName>
            <fullName evidence="3">Phosphopantothenate--cysteine ligase</fullName>
            <ecNumber evidence="3">6.3.2.5</ecNumber>
        </recommendedName>
        <alternativeName>
            <fullName evidence="3">CoaB</fullName>
        </alternativeName>
        <alternativeName>
            <fullName evidence="3">Phosphopantothenoylcysteine synthetase</fullName>
            <shortName evidence="3">PPC synthetase</shortName>
            <shortName evidence="3">PPC-S</shortName>
        </alternativeName>
    </domain>
</protein>
<dbReference type="PANTHER" id="PTHR14359">
    <property type="entry name" value="HOMO-OLIGOMERIC FLAVIN CONTAINING CYS DECARBOXYLASE FAMILY"/>
    <property type="match status" value="1"/>
</dbReference>
<feature type="binding site" evidence="3">
    <location>
        <position position="332"/>
    </location>
    <ligand>
        <name>CTP</name>
        <dbReference type="ChEBI" id="CHEBI:37563"/>
    </ligand>
</feature>
<evidence type="ECO:0000256" key="1">
    <source>
        <dbReference type="ARBA" id="ARBA00022793"/>
    </source>
</evidence>
<feature type="region of interest" description="Phosphopantothenoylcysteine decarboxylase" evidence="3">
    <location>
        <begin position="1"/>
        <end position="184"/>
    </location>
</feature>
<dbReference type="HAMAP" id="MF_02225">
    <property type="entry name" value="CoaBC"/>
    <property type="match status" value="1"/>
</dbReference>